<dbReference type="PROSITE" id="PS50850">
    <property type="entry name" value="MFS"/>
    <property type="match status" value="1"/>
</dbReference>
<organism evidence="11 12">
    <name type="scientific">Sphingobium naphthae</name>
    <dbReference type="NCBI Taxonomy" id="1886786"/>
    <lineage>
        <taxon>Bacteria</taxon>
        <taxon>Pseudomonadati</taxon>
        <taxon>Pseudomonadota</taxon>
        <taxon>Alphaproteobacteria</taxon>
        <taxon>Sphingomonadales</taxon>
        <taxon>Sphingomonadaceae</taxon>
        <taxon>Sphingobium</taxon>
    </lineage>
</organism>
<protein>
    <recommendedName>
        <fullName evidence="8">Multidrug efflux pump Tap</fullName>
    </recommendedName>
</protein>
<evidence type="ECO:0000256" key="9">
    <source>
        <dbReference type="SAM" id="Phobius"/>
    </source>
</evidence>
<evidence type="ECO:0000259" key="10">
    <source>
        <dbReference type="PROSITE" id="PS50850"/>
    </source>
</evidence>
<keyword evidence="12" id="KW-1185">Reference proteome</keyword>
<keyword evidence="4 9" id="KW-0812">Transmembrane</keyword>
<feature type="transmembrane region" description="Helical" evidence="9">
    <location>
        <begin position="226"/>
        <end position="251"/>
    </location>
</feature>
<dbReference type="InterPro" id="IPR036259">
    <property type="entry name" value="MFS_trans_sf"/>
</dbReference>
<dbReference type="InterPro" id="IPR020846">
    <property type="entry name" value="MFS_dom"/>
</dbReference>
<evidence type="ECO:0000313" key="11">
    <source>
        <dbReference type="EMBL" id="MDV5825576.1"/>
    </source>
</evidence>
<dbReference type="SUPFAM" id="SSF103473">
    <property type="entry name" value="MFS general substrate transporter"/>
    <property type="match status" value="1"/>
</dbReference>
<dbReference type="RefSeq" id="WP_317517986.1">
    <property type="nucleotide sequence ID" value="NZ_JAPTHD010000013.1"/>
</dbReference>
<feature type="transmembrane region" description="Helical" evidence="9">
    <location>
        <begin position="21"/>
        <end position="39"/>
    </location>
</feature>
<feature type="transmembrane region" description="Helical" evidence="9">
    <location>
        <begin position="109"/>
        <end position="128"/>
    </location>
</feature>
<evidence type="ECO:0000256" key="4">
    <source>
        <dbReference type="ARBA" id="ARBA00022692"/>
    </source>
</evidence>
<feature type="transmembrane region" description="Helical" evidence="9">
    <location>
        <begin position="263"/>
        <end position="282"/>
    </location>
</feature>
<reference evidence="12" key="1">
    <citation type="journal article" date="2022" name="J Environ Chem Eng">
        <title>Biodegradation of petroleum oil using a constructed nonpathogenic and heavy metal-tolerant bacterial consortium isolated from marine sponges.</title>
        <authorList>
            <person name="Dechsakulwatana C."/>
            <person name="Rungsihiranrut A."/>
            <person name="Muangchinda C."/>
            <person name="Ningthoujam R."/>
            <person name="Klankeo P."/>
            <person name="Pinyakong O."/>
        </authorList>
    </citation>
    <scope>NUCLEOTIDE SEQUENCE [LARGE SCALE GENOMIC DNA]</scope>
    <source>
        <strain evidence="12">MO2-4</strain>
    </source>
</reference>
<dbReference type="EMBL" id="JAPTHD010000013">
    <property type="protein sequence ID" value="MDV5825576.1"/>
    <property type="molecule type" value="Genomic_DNA"/>
</dbReference>
<evidence type="ECO:0000256" key="2">
    <source>
        <dbReference type="ARBA" id="ARBA00022448"/>
    </source>
</evidence>
<feature type="transmembrane region" description="Helical" evidence="9">
    <location>
        <begin position="294"/>
        <end position="326"/>
    </location>
</feature>
<evidence type="ECO:0000256" key="7">
    <source>
        <dbReference type="ARBA" id="ARBA00038075"/>
    </source>
</evidence>
<feature type="transmembrane region" description="Helical" evidence="9">
    <location>
        <begin position="175"/>
        <end position="194"/>
    </location>
</feature>
<evidence type="ECO:0000313" key="12">
    <source>
        <dbReference type="Proteomes" id="UP001185984"/>
    </source>
</evidence>
<keyword evidence="3" id="KW-1003">Cell membrane</keyword>
<keyword evidence="5 9" id="KW-1133">Transmembrane helix</keyword>
<dbReference type="Proteomes" id="UP001185984">
    <property type="component" value="Unassembled WGS sequence"/>
</dbReference>
<sequence length="415" mass="43716">MTAARHPFAYRDFRYLWMARVCAMLAHSGLVVALGWAVYDEARLSMGIGAAALRLGLIGLVQFLPILLLSPVTGLAADRFDRRQVVRLALLGQFLCPAALTLMEMGPGQTLYALYGAAALFAAARAFYMPAMNALPAALVPRETLPQAIAFSAIAGRVGGILGPVLGGFAYAGGAVWAFALCAALLATAILLQFQIRPIVQRPIQGDRRALAQMIEGFHYVMGNRLLLGAISLDMFAVLLGGTNALLPIFARDILHMGPEGLGALRAAASIGALTMAAWLSWRPVRDNVGRKMLVAVAIYGIATIGFGLSRTLILSLLCLIVLGAADMVSVYIRQSLVQIATPDDRRGRVGAISGLFIAGSNELGEMESGVAAALLGPVGAVLLGGAGAILLAGLWARLFPELPAARRFEQVDAN</sequence>
<keyword evidence="2" id="KW-0813">Transport</keyword>
<evidence type="ECO:0000256" key="5">
    <source>
        <dbReference type="ARBA" id="ARBA00022989"/>
    </source>
</evidence>
<feature type="transmembrane region" description="Helical" evidence="9">
    <location>
        <begin position="371"/>
        <end position="397"/>
    </location>
</feature>
<comment type="similarity">
    <text evidence="7">Belongs to the major facilitator superfamily. Drug:H(+) antiporter-3 (DHA3) (TC 2.A.1.21) family.</text>
</comment>
<feature type="domain" description="Major facilitator superfamily (MFS) profile" evidence="10">
    <location>
        <begin position="1"/>
        <end position="201"/>
    </location>
</feature>
<feature type="transmembrane region" description="Helical" evidence="9">
    <location>
        <begin position="85"/>
        <end position="103"/>
    </location>
</feature>
<dbReference type="InterPro" id="IPR011701">
    <property type="entry name" value="MFS"/>
</dbReference>
<dbReference type="PANTHER" id="PTHR23513">
    <property type="entry name" value="INTEGRAL MEMBRANE EFFLUX PROTEIN-RELATED"/>
    <property type="match status" value="1"/>
</dbReference>
<accession>A0ABU4A1B9</accession>
<keyword evidence="6 9" id="KW-0472">Membrane</keyword>
<feature type="transmembrane region" description="Helical" evidence="9">
    <location>
        <begin position="148"/>
        <end position="169"/>
    </location>
</feature>
<dbReference type="Pfam" id="PF07690">
    <property type="entry name" value="MFS_1"/>
    <property type="match status" value="1"/>
</dbReference>
<evidence type="ECO:0000256" key="8">
    <source>
        <dbReference type="ARBA" id="ARBA00040914"/>
    </source>
</evidence>
<gene>
    <name evidence="11" type="ORF">O0R41_18375</name>
</gene>
<proteinExistence type="inferred from homology"/>
<evidence type="ECO:0000256" key="1">
    <source>
        <dbReference type="ARBA" id="ARBA00004651"/>
    </source>
</evidence>
<dbReference type="Gene3D" id="1.20.1250.20">
    <property type="entry name" value="MFS general substrate transporter like domains"/>
    <property type="match status" value="1"/>
</dbReference>
<dbReference type="CDD" id="cd06173">
    <property type="entry name" value="MFS_MefA_like"/>
    <property type="match status" value="1"/>
</dbReference>
<comment type="subcellular location">
    <subcellularLocation>
        <location evidence="1">Cell membrane</location>
        <topology evidence="1">Multi-pass membrane protein</topology>
    </subcellularLocation>
</comment>
<feature type="transmembrane region" description="Helical" evidence="9">
    <location>
        <begin position="51"/>
        <end position="73"/>
    </location>
</feature>
<comment type="caution">
    <text evidence="11">The sequence shown here is derived from an EMBL/GenBank/DDBJ whole genome shotgun (WGS) entry which is preliminary data.</text>
</comment>
<evidence type="ECO:0000256" key="6">
    <source>
        <dbReference type="ARBA" id="ARBA00023136"/>
    </source>
</evidence>
<dbReference type="PANTHER" id="PTHR23513:SF9">
    <property type="entry name" value="ENTEROBACTIN EXPORTER ENTS"/>
    <property type="match status" value="1"/>
</dbReference>
<evidence type="ECO:0000256" key="3">
    <source>
        <dbReference type="ARBA" id="ARBA00022475"/>
    </source>
</evidence>
<name>A0ABU4A1B9_9SPHN</name>